<accession>A0A266Q359</accession>
<protein>
    <submittedName>
        <fullName evidence="3">Uncharacterized protein</fullName>
    </submittedName>
</protein>
<dbReference type="InterPro" id="IPR038673">
    <property type="entry name" value="OprB_sf"/>
</dbReference>
<keyword evidence="4" id="KW-1185">Reference proteome</keyword>
<evidence type="ECO:0000313" key="4">
    <source>
        <dbReference type="Proteomes" id="UP000216101"/>
    </source>
</evidence>
<dbReference type="InterPro" id="IPR052932">
    <property type="entry name" value="OprB_Porin"/>
</dbReference>
<evidence type="ECO:0000256" key="2">
    <source>
        <dbReference type="RuleBase" id="RU363072"/>
    </source>
</evidence>
<name>A0A266Q359_9GAMM</name>
<comment type="similarity">
    <text evidence="1 2">Belongs to the OprB family.</text>
</comment>
<proteinExistence type="inferred from homology"/>
<gene>
    <name evidence="3" type="ORF">CBP51_13745</name>
</gene>
<dbReference type="GO" id="GO:0015288">
    <property type="term" value="F:porin activity"/>
    <property type="evidence" value="ECO:0007669"/>
    <property type="project" value="InterPro"/>
</dbReference>
<organism evidence="3 4">
    <name type="scientific">Cellvibrio mixtus</name>
    <dbReference type="NCBI Taxonomy" id="39650"/>
    <lineage>
        <taxon>Bacteria</taxon>
        <taxon>Pseudomonadati</taxon>
        <taxon>Pseudomonadota</taxon>
        <taxon>Gammaproteobacteria</taxon>
        <taxon>Cellvibrionales</taxon>
        <taxon>Cellvibrionaceae</taxon>
        <taxon>Cellvibrio</taxon>
    </lineage>
</organism>
<dbReference type="GO" id="GO:0016020">
    <property type="term" value="C:membrane"/>
    <property type="evidence" value="ECO:0007669"/>
    <property type="project" value="InterPro"/>
</dbReference>
<reference evidence="4" key="1">
    <citation type="submission" date="2017-05" db="EMBL/GenBank/DDBJ databases">
        <authorList>
            <person name="Barney B.M."/>
        </authorList>
    </citation>
    <scope>NUCLEOTIDE SEQUENCE [LARGE SCALE GENOMIC DNA]</scope>
    <source>
        <strain evidence="4">PSBB022</strain>
    </source>
</reference>
<evidence type="ECO:0000313" key="3">
    <source>
        <dbReference type="EMBL" id="OZY84280.1"/>
    </source>
</evidence>
<dbReference type="PANTHER" id="PTHR37944:SF1">
    <property type="entry name" value="PORIN B"/>
    <property type="match status" value="1"/>
</dbReference>
<dbReference type="RefSeq" id="WP_094985397.1">
    <property type="nucleotide sequence ID" value="NZ_NHNI01000002.1"/>
</dbReference>
<dbReference type="AlphaFoldDB" id="A0A266Q359"/>
<dbReference type="Pfam" id="PF04966">
    <property type="entry name" value="OprB"/>
    <property type="match status" value="1"/>
</dbReference>
<keyword evidence="2" id="KW-0732">Signal</keyword>
<feature type="chain" id="PRO_5011823927" evidence="2">
    <location>
        <begin position="21"/>
        <end position="375"/>
    </location>
</feature>
<dbReference type="Gene3D" id="2.40.160.180">
    <property type="entry name" value="Carbohydrate-selective porin OprB"/>
    <property type="match status" value="1"/>
</dbReference>
<dbReference type="GO" id="GO:0008643">
    <property type="term" value="P:carbohydrate transport"/>
    <property type="evidence" value="ECO:0007669"/>
    <property type="project" value="InterPro"/>
</dbReference>
<dbReference type="EMBL" id="NHNI01000002">
    <property type="protein sequence ID" value="OZY84280.1"/>
    <property type="molecule type" value="Genomic_DNA"/>
</dbReference>
<evidence type="ECO:0000256" key="1">
    <source>
        <dbReference type="ARBA" id="ARBA00008769"/>
    </source>
</evidence>
<dbReference type="Proteomes" id="UP000216101">
    <property type="component" value="Unassembled WGS sequence"/>
</dbReference>
<dbReference type="InterPro" id="IPR007049">
    <property type="entry name" value="Carb-sel_porin_OprB"/>
</dbReference>
<dbReference type="PANTHER" id="PTHR37944">
    <property type="entry name" value="PORIN B"/>
    <property type="match status" value="1"/>
</dbReference>
<feature type="signal peptide" evidence="2">
    <location>
        <begin position="1"/>
        <end position="20"/>
    </location>
</feature>
<comment type="caution">
    <text evidence="3">The sequence shown here is derived from an EMBL/GenBank/DDBJ whole genome shotgun (WGS) entry which is preliminary data.</text>
</comment>
<sequence>MKPLPALVALFVSTCYGAHALAGDESAEHNPAYALAGALTLESVRVVDGGVKKGSRELANLDLTLALDTEAAGWWANGEWFVYVLGNAGKNPSDYTGDVQGISNIATNEAIKVYEFWYQHYFMDDHVKVLFGLHDYNSTFYSLDAAGLFTHPSFGIGPDTSQVGPSIFSTTATALHLTLESETQYFLAAIYDGIPGDPNNPRGTHIQFNSGDGLFGAMEWGWTPAAGDKIALGAWQHSAEVESVVTGNLIDSNSGVYLIAEKNINDIAAVFLQLGRADDQFNQLEYYAGTGITFTDFWRKGDGLGIAVAQARNGDPYLAANTELQRAETAWELTYYSPLVDYLNAQASVYYIQHPAMDKTLDDALAIGARLFIEF</sequence>